<dbReference type="PANTHER" id="PTHR43537:SF24">
    <property type="entry name" value="GLUCONATE OPERON TRANSCRIPTIONAL REPRESSOR"/>
    <property type="match status" value="1"/>
</dbReference>
<dbReference type="PRINTS" id="PR00035">
    <property type="entry name" value="HTHGNTR"/>
</dbReference>
<name>A0A5E7SG56_PSEFL</name>
<protein>
    <submittedName>
        <fullName evidence="5">HTH-type transcriptional repressor RspR</fullName>
    </submittedName>
</protein>
<dbReference type="GO" id="GO:0003700">
    <property type="term" value="F:DNA-binding transcription factor activity"/>
    <property type="evidence" value="ECO:0007669"/>
    <property type="project" value="InterPro"/>
</dbReference>
<dbReference type="Gene3D" id="1.10.10.10">
    <property type="entry name" value="Winged helix-like DNA-binding domain superfamily/Winged helix DNA-binding domain"/>
    <property type="match status" value="1"/>
</dbReference>
<reference evidence="5 6" key="1">
    <citation type="submission" date="2019-09" db="EMBL/GenBank/DDBJ databases">
        <authorList>
            <person name="Chandra G."/>
            <person name="Truman W A."/>
        </authorList>
    </citation>
    <scope>NUCLEOTIDE SEQUENCE [LARGE SCALE GENOMIC DNA]</scope>
    <source>
        <strain evidence="5">PS922</strain>
    </source>
</reference>
<dbReference type="RefSeq" id="WP_154863211.1">
    <property type="nucleotide sequence ID" value="NZ_CABVJB010000003.1"/>
</dbReference>
<dbReference type="SUPFAM" id="SSF46785">
    <property type="entry name" value="Winged helix' DNA-binding domain"/>
    <property type="match status" value="1"/>
</dbReference>
<dbReference type="PANTHER" id="PTHR43537">
    <property type="entry name" value="TRANSCRIPTIONAL REGULATOR, GNTR FAMILY"/>
    <property type="match status" value="1"/>
</dbReference>
<dbReference type="SMART" id="SM00895">
    <property type="entry name" value="FCD"/>
    <property type="match status" value="1"/>
</dbReference>
<dbReference type="InterPro" id="IPR036390">
    <property type="entry name" value="WH_DNA-bd_sf"/>
</dbReference>
<evidence type="ECO:0000256" key="2">
    <source>
        <dbReference type="ARBA" id="ARBA00023125"/>
    </source>
</evidence>
<evidence type="ECO:0000256" key="3">
    <source>
        <dbReference type="ARBA" id="ARBA00023163"/>
    </source>
</evidence>
<dbReference type="EMBL" id="CABVJB010000003">
    <property type="protein sequence ID" value="VVP84627.1"/>
    <property type="molecule type" value="Genomic_DNA"/>
</dbReference>
<organism evidence="5 6">
    <name type="scientific">Pseudomonas fluorescens</name>
    <dbReference type="NCBI Taxonomy" id="294"/>
    <lineage>
        <taxon>Bacteria</taxon>
        <taxon>Pseudomonadati</taxon>
        <taxon>Pseudomonadota</taxon>
        <taxon>Gammaproteobacteria</taxon>
        <taxon>Pseudomonadales</taxon>
        <taxon>Pseudomonadaceae</taxon>
        <taxon>Pseudomonas</taxon>
    </lineage>
</organism>
<dbReference type="Pfam" id="PF00392">
    <property type="entry name" value="GntR"/>
    <property type="match status" value="1"/>
</dbReference>
<evidence type="ECO:0000313" key="6">
    <source>
        <dbReference type="Proteomes" id="UP000325565"/>
    </source>
</evidence>
<evidence type="ECO:0000256" key="1">
    <source>
        <dbReference type="ARBA" id="ARBA00023015"/>
    </source>
</evidence>
<keyword evidence="3" id="KW-0804">Transcription</keyword>
<dbReference type="InterPro" id="IPR008920">
    <property type="entry name" value="TF_FadR/GntR_C"/>
</dbReference>
<dbReference type="PROSITE" id="PS50949">
    <property type="entry name" value="HTH_GNTR"/>
    <property type="match status" value="1"/>
</dbReference>
<keyword evidence="1" id="KW-0805">Transcription regulation</keyword>
<dbReference type="GO" id="GO:0003677">
    <property type="term" value="F:DNA binding"/>
    <property type="evidence" value="ECO:0007669"/>
    <property type="project" value="UniProtKB-KW"/>
</dbReference>
<dbReference type="InterPro" id="IPR000524">
    <property type="entry name" value="Tscrpt_reg_HTH_GntR"/>
</dbReference>
<dbReference type="Proteomes" id="UP000325565">
    <property type="component" value="Unassembled WGS sequence"/>
</dbReference>
<dbReference type="CDD" id="cd07377">
    <property type="entry name" value="WHTH_GntR"/>
    <property type="match status" value="1"/>
</dbReference>
<feature type="domain" description="HTH gntR-type" evidence="4">
    <location>
        <begin position="13"/>
        <end position="80"/>
    </location>
</feature>
<dbReference type="SMART" id="SM00345">
    <property type="entry name" value="HTH_GNTR"/>
    <property type="match status" value="1"/>
</dbReference>
<dbReference type="Gene3D" id="1.20.120.530">
    <property type="entry name" value="GntR ligand-binding domain-like"/>
    <property type="match status" value="1"/>
</dbReference>
<evidence type="ECO:0000259" key="4">
    <source>
        <dbReference type="PROSITE" id="PS50949"/>
    </source>
</evidence>
<keyword evidence="2" id="KW-0238">DNA-binding</keyword>
<accession>A0A5E7SG56</accession>
<dbReference type="InterPro" id="IPR011711">
    <property type="entry name" value="GntR_C"/>
</dbReference>
<dbReference type="SUPFAM" id="SSF48008">
    <property type="entry name" value="GntR ligand-binding domain-like"/>
    <property type="match status" value="1"/>
</dbReference>
<dbReference type="InterPro" id="IPR036388">
    <property type="entry name" value="WH-like_DNA-bd_sf"/>
</dbReference>
<evidence type="ECO:0000313" key="5">
    <source>
        <dbReference type="EMBL" id="VVP84627.1"/>
    </source>
</evidence>
<dbReference type="AlphaFoldDB" id="A0A5E7SG56"/>
<proteinExistence type="predicted"/>
<gene>
    <name evidence="5" type="primary">rspR_5</name>
    <name evidence="5" type="ORF">PS922_02149</name>
</gene>
<sequence>MSESSLQVPKRGATLRLLVEDKIREAISSGVLRPGQRLVERELCEMTGVGRTSIREALRQLEAEGLITCNPHKGPSVNKISLEETRQLYAVRGLLESFSGQEFALVGTDAQIRRLEEAAAVFEFRAQQYWQYPDRDLDSLRAARDALIEAKTQFYVCLMEGSNNIFIVQMLTTLHNRITLLRATSMTQPGRLQHSVKEIKEIVTAIKSRDGAKAAEACRAHIELSARVAINYLESVQQEDLAMSD</sequence>
<dbReference type="Pfam" id="PF07729">
    <property type="entry name" value="FCD"/>
    <property type="match status" value="1"/>
</dbReference>